<protein>
    <submittedName>
        <fullName evidence="1">Uncharacterized protein</fullName>
    </submittedName>
</protein>
<sequence length="193" mass="21522">MWNQQERGVRVLSRWMVLVTGLWLSAPAFGVDVFANGKLIGDLIDWEVTYLTIRTEKGFFVRVHHNGSLRQTPQRPNDVYRGNIYYEDEGCAGQAYLGLNRLEHYPAASPGFPVVMYDAKKKQAYYTKGQPTKTYDFLSYSSISAGAASCRPNQFPGITLLPHGVELQPNDQTTTGVPDVGYVGPITIVSTKK</sequence>
<evidence type="ECO:0000313" key="1">
    <source>
        <dbReference type="EMBL" id="MCG7948052.1"/>
    </source>
</evidence>
<gene>
    <name evidence="1" type="ORF">JAZ07_17040</name>
</gene>
<organism evidence="1 2">
    <name type="scientific">Candidatus Thiodiazotropha taylori</name>
    <dbReference type="NCBI Taxonomy" id="2792791"/>
    <lineage>
        <taxon>Bacteria</taxon>
        <taxon>Pseudomonadati</taxon>
        <taxon>Pseudomonadota</taxon>
        <taxon>Gammaproteobacteria</taxon>
        <taxon>Chromatiales</taxon>
        <taxon>Sedimenticolaceae</taxon>
        <taxon>Candidatus Thiodiazotropha</taxon>
    </lineage>
</organism>
<accession>A0A9E4N5X5</accession>
<dbReference type="Proteomes" id="UP000886667">
    <property type="component" value="Unassembled WGS sequence"/>
</dbReference>
<dbReference type="EMBL" id="JAEPCM010000606">
    <property type="protein sequence ID" value="MCG7948052.1"/>
    <property type="molecule type" value="Genomic_DNA"/>
</dbReference>
<evidence type="ECO:0000313" key="2">
    <source>
        <dbReference type="Proteomes" id="UP000886667"/>
    </source>
</evidence>
<comment type="caution">
    <text evidence="1">The sequence shown here is derived from an EMBL/GenBank/DDBJ whole genome shotgun (WGS) entry which is preliminary data.</text>
</comment>
<reference evidence="1" key="1">
    <citation type="journal article" date="2021" name="Proc. Natl. Acad. Sci. U.S.A.">
        <title>Global biogeography of chemosynthetic symbionts reveals both localized and globally distributed symbiont groups. .</title>
        <authorList>
            <person name="Osvatic J.T."/>
            <person name="Wilkins L.G.E."/>
            <person name="Leibrecht L."/>
            <person name="Leray M."/>
            <person name="Zauner S."/>
            <person name="Polzin J."/>
            <person name="Camacho Y."/>
            <person name="Gros O."/>
            <person name="van Gils J.A."/>
            <person name="Eisen J.A."/>
            <person name="Petersen J.M."/>
            <person name="Yuen B."/>
        </authorList>
    </citation>
    <scope>NUCLEOTIDE SEQUENCE</scope>
    <source>
        <strain evidence="1">MAGclacostrist064TRANS</strain>
    </source>
</reference>
<dbReference type="AlphaFoldDB" id="A0A9E4N5X5"/>
<name>A0A9E4N5X5_9GAMM</name>
<proteinExistence type="predicted"/>